<dbReference type="Proteomes" id="UP000235965">
    <property type="component" value="Unassembled WGS sequence"/>
</dbReference>
<dbReference type="STRING" id="105785.A0A2J7RCM7"/>
<evidence type="ECO:0000313" key="2">
    <source>
        <dbReference type="Proteomes" id="UP000235965"/>
    </source>
</evidence>
<proteinExistence type="predicted"/>
<organism evidence="1 2">
    <name type="scientific">Cryptotermes secundus</name>
    <dbReference type="NCBI Taxonomy" id="105785"/>
    <lineage>
        <taxon>Eukaryota</taxon>
        <taxon>Metazoa</taxon>
        <taxon>Ecdysozoa</taxon>
        <taxon>Arthropoda</taxon>
        <taxon>Hexapoda</taxon>
        <taxon>Insecta</taxon>
        <taxon>Pterygota</taxon>
        <taxon>Neoptera</taxon>
        <taxon>Polyneoptera</taxon>
        <taxon>Dictyoptera</taxon>
        <taxon>Blattodea</taxon>
        <taxon>Blattoidea</taxon>
        <taxon>Termitoidae</taxon>
        <taxon>Kalotermitidae</taxon>
        <taxon>Cryptotermitinae</taxon>
        <taxon>Cryptotermes</taxon>
    </lineage>
</organism>
<dbReference type="GO" id="GO:0071897">
    <property type="term" value="P:DNA biosynthetic process"/>
    <property type="evidence" value="ECO:0007669"/>
    <property type="project" value="UniProtKB-ARBA"/>
</dbReference>
<evidence type="ECO:0000313" key="1">
    <source>
        <dbReference type="EMBL" id="PNF38591.1"/>
    </source>
</evidence>
<feature type="non-terminal residue" evidence="1">
    <location>
        <position position="1"/>
    </location>
</feature>
<accession>A0A2J7RCM7</accession>
<reference evidence="1 2" key="1">
    <citation type="submission" date="2017-12" db="EMBL/GenBank/DDBJ databases">
        <title>Hemimetabolous genomes reveal molecular basis of termite eusociality.</title>
        <authorList>
            <person name="Harrison M.C."/>
            <person name="Jongepier E."/>
            <person name="Robertson H.M."/>
            <person name="Arning N."/>
            <person name="Bitard-Feildel T."/>
            <person name="Chao H."/>
            <person name="Childers C.P."/>
            <person name="Dinh H."/>
            <person name="Doddapaneni H."/>
            <person name="Dugan S."/>
            <person name="Gowin J."/>
            <person name="Greiner C."/>
            <person name="Han Y."/>
            <person name="Hu H."/>
            <person name="Hughes D.S.T."/>
            <person name="Huylmans A.-K."/>
            <person name="Kemena C."/>
            <person name="Kremer L.P.M."/>
            <person name="Lee S.L."/>
            <person name="Lopez-Ezquerra A."/>
            <person name="Mallet L."/>
            <person name="Monroy-Kuhn J.M."/>
            <person name="Moser A."/>
            <person name="Murali S.C."/>
            <person name="Muzny D.M."/>
            <person name="Otani S."/>
            <person name="Piulachs M.-D."/>
            <person name="Poelchau M."/>
            <person name="Qu J."/>
            <person name="Schaub F."/>
            <person name="Wada-Katsumata A."/>
            <person name="Worley K.C."/>
            <person name="Xie Q."/>
            <person name="Ylla G."/>
            <person name="Poulsen M."/>
            <person name="Gibbs R.A."/>
            <person name="Schal C."/>
            <person name="Richards S."/>
            <person name="Belles X."/>
            <person name="Korb J."/>
            <person name="Bornberg-Bauer E."/>
        </authorList>
    </citation>
    <scope>NUCLEOTIDE SEQUENCE [LARGE SCALE GENOMIC DNA]</scope>
    <source>
        <tissue evidence="1">Whole body</tissue>
    </source>
</reference>
<gene>
    <name evidence="1" type="ORF">B7P43_G03980</name>
</gene>
<dbReference type="EMBL" id="NEVH01005885">
    <property type="protein sequence ID" value="PNF38591.1"/>
    <property type="molecule type" value="Genomic_DNA"/>
</dbReference>
<protein>
    <submittedName>
        <fullName evidence="1">Uncharacterized protein</fullName>
    </submittedName>
</protein>
<dbReference type="InParanoid" id="A0A2J7RCM7"/>
<keyword evidence="2" id="KW-1185">Reference proteome</keyword>
<dbReference type="PANTHER" id="PTHR19446">
    <property type="entry name" value="REVERSE TRANSCRIPTASES"/>
    <property type="match status" value="1"/>
</dbReference>
<sequence>EISNRFYALENLETEGDVNKAWKTIRENIKISAKESLGYYELKKHKPWFDEGCSKLLDQRKTTKLQWLQDPSELNGDNLNNIRRETSWHFRNKKREYLKDKIDELAMNSKNKNIRDLYRGINDFKRGYQPSSNLVKDENGDLLADSHNILNRWRNYFSQLLNVHRVSAVRQTEIHTAEPLIPDPSPFEVESAIAKLKWYKSPGSDQIPAELIQAGGEMLRSKIHSLITSIWHKEKLPDQWKESIIVPVYKKGDKTDCSNYRGISLLSTSYKILSNSLHSRLSPYIDEIIGDHQCGLRRNRSTTDQIFCIRQIWEKNGSTMRQYISYS</sequence>
<comment type="caution">
    <text evidence="1">The sequence shown here is derived from an EMBL/GenBank/DDBJ whole genome shotgun (WGS) entry which is preliminary data.</text>
</comment>
<dbReference type="AlphaFoldDB" id="A0A2J7RCM7"/>
<dbReference type="SUPFAM" id="SSF56672">
    <property type="entry name" value="DNA/RNA polymerases"/>
    <property type="match status" value="1"/>
</dbReference>
<name>A0A2J7RCM7_9NEOP</name>
<dbReference type="InterPro" id="IPR043502">
    <property type="entry name" value="DNA/RNA_pol_sf"/>
</dbReference>